<dbReference type="Proteomes" id="UP001202328">
    <property type="component" value="Unassembled WGS sequence"/>
</dbReference>
<evidence type="ECO:0000313" key="2">
    <source>
        <dbReference type="Proteomes" id="UP001202328"/>
    </source>
</evidence>
<name>A0AAD4TAE4_9MAGN</name>
<reference evidence="1" key="1">
    <citation type="submission" date="2022-04" db="EMBL/GenBank/DDBJ databases">
        <title>A functionally conserved STORR gene fusion in Papaver species that diverged 16.8 million years ago.</title>
        <authorList>
            <person name="Catania T."/>
        </authorList>
    </citation>
    <scope>NUCLEOTIDE SEQUENCE</scope>
    <source>
        <strain evidence="1">S-188037</strain>
    </source>
</reference>
<keyword evidence="2" id="KW-1185">Reference proteome</keyword>
<accession>A0AAD4TAE4</accession>
<gene>
    <name evidence="1" type="ORF">MKW98_003842</name>
</gene>
<evidence type="ECO:0000313" key="1">
    <source>
        <dbReference type="EMBL" id="KAI3950359.1"/>
    </source>
</evidence>
<dbReference type="EMBL" id="JAJJMB010002868">
    <property type="protein sequence ID" value="KAI3950359.1"/>
    <property type="molecule type" value="Genomic_DNA"/>
</dbReference>
<protein>
    <submittedName>
        <fullName evidence="1">Uncharacterized protein</fullName>
    </submittedName>
</protein>
<comment type="caution">
    <text evidence="1">The sequence shown here is derived from an EMBL/GenBank/DDBJ whole genome shotgun (WGS) entry which is preliminary data.</text>
</comment>
<proteinExistence type="predicted"/>
<organism evidence="1 2">
    <name type="scientific">Papaver atlanticum</name>
    <dbReference type="NCBI Taxonomy" id="357466"/>
    <lineage>
        <taxon>Eukaryota</taxon>
        <taxon>Viridiplantae</taxon>
        <taxon>Streptophyta</taxon>
        <taxon>Embryophyta</taxon>
        <taxon>Tracheophyta</taxon>
        <taxon>Spermatophyta</taxon>
        <taxon>Magnoliopsida</taxon>
        <taxon>Ranunculales</taxon>
        <taxon>Papaveraceae</taxon>
        <taxon>Papaveroideae</taxon>
        <taxon>Papaver</taxon>
    </lineage>
</organism>
<dbReference type="AlphaFoldDB" id="A0AAD4TAE4"/>
<sequence length="86" mass="9732">MIFSHAGNASTKEGNLYRILLSQTSTKSAFRLHWTVRMLVDPSHKNQQQAFCFNFYKLELAMDIFSNGRGGTTYSGTLAKKHSEQS</sequence>